<dbReference type="PANTHER" id="PTHR43363">
    <property type="entry name" value="HYPOXANTHINE PHOSPHORIBOSYLTRANSFERASE"/>
    <property type="match status" value="1"/>
</dbReference>
<comment type="caution">
    <text evidence="3">The sequence shown here is derived from an EMBL/GenBank/DDBJ whole genome shotgun (WGS) entry which is preliminary data.</text>
</comment>
<gene>
    <name evidence="3" type="ORF">A2650_03265</name>
</gene>
<evidence type="ECO:0000313" key="3">
    <source>
        <dbReference type="EMBL" id="OGN00941.1"/>
    </source>
</evidence>
<evidence type="ECO:0000313" key="4">
    <source>
        <dbReference type="Proteomes" id="UP000177117"/>
    </source>
</evidence>
<evidence type="ECO:0008006" key="5">
    <source>
        <dbReference type="Google" id="ProtNLM"/>
    </source>
</evidence>
<dbReference type="InterPro" id="IPR000836">
    <property type="entry name" value="PRTase_dom"/>
</dbReference>
<protein>
    <recommendedName>
        <fullName evidence="5">Phosphoribosyltransferase domain-containing protein</fullName>
    </recommendedName>
</protein>
<dbReference type="EMBL" id="MGJD01000012">
    <property type="protein sequence ID" value="OGN00941.1"/>
    <property type="molecule type" value="Genomic_DNA"/>
</dbReference>
<sequence length="130" mass="14975">MKKEFYSWNQFEKDCNKLAKLVKKSKQSLKAVYGIPRGGLTLAVRLSHKLELPLIVDGSLVNRSTLIVDDIADSGKTLILFCGKNKYITATLFYSPNSDCKPTYFSRKKEKWVVFPWEEEKTSKYDKTKV</sequence>
<proteinExistence type="predicted"/>
<evidence type="ECO:0000256" key="1">
    <source>
        <dbReference type="ARBA" id="ARBA00022676"/>
    </source>
</evidence>
<dbReference type="CDD" id="cd06223">
    <property type="entry name" value="PRTases_typeI"/>
    <property type="match status" value="1"/>
</dbReference>
<organism evidence="3 4">
    <name type="scientific">Candidatus Yanofskybacteria bacterium RIFCSPHIGHO2_01_FULL_41_53</name>
    <dbReference type="NCBI Taxonomy" id="1802663"/>
    <lineage>
        <taxon>Bacteria</taxon>
        <taxon>Candidatus Yanofskyibacteriota</taxon>
    </lineage>
</organism>
<reference evidence="3 4" key="1">
    <citation type="journal article" date="2016" name="Nat. Commun.">
        <title>Thousands of microbial genomes shed light on interconnected biogeochemical processes in an aquifer system.</title>
        <authorList>
            <person name="Anantharaman K."/>
            <person name="Brown C.T."/>
            <person name="Hug L.A."/>
            <person name="Sharon I."/>
            <person name="Castelle C.J."/>
            <person name="Probst A.J."/>
            <person name="Thomas B.C."/>
            <person name="Singh A."/>
            <person name="Wilkins M.J."/>
            <person name="Karaoz U."/>
            <person name="Brodie E.L."/>
            <person name="Williams K.H."/>
            <person name="Hubbard S.S."/>
            <person name="Banfield J.F."/>
        </authorList>
    </citation>
    <scope>NUCLEOTIDE SEQUENCE [LARGE SCALE GENOMIC DNA]</scope>
</reference>
<dbReference type="AlphaFoldDB" id="A0A1F8EJA8"/>
<evidence type="ECO:0000256" key="2">
    <source>
        <dbReference type="ARBA" id="ARBA00022679"/>
    </source>
</evidence>
<dbReference type="PANTHER" id="PTHR43363:SF2">
    <property type="entry name" value="PHOSPHORIBOSYLTRANSFERASE"/>
    <property type="match status" value="1"/>
</dbReference>
<dbReference type="GO" id="GO:0016757">
    <property type="term" value="F:glycosyltransferase activity"/>
    <property type="evidence" value="ECO:0007669"/>
    <property type="project" value="UniProtKB-KW"/>
</dbReference>
<dbReference type="Proteomes" id="UP000177117">
    <property type="component" value="Unassembled WGS sequence"/>
</dbReference>
<dbReference type="Gene3D" id="3.40.50.2020">
    <property type="match status" value="2"/>
</dbReference>
<keyword evidence="1" id="KW-0328">Glycosyltransferase</keyword>
<dbReference type="SUPFAM" id="SSF53271">
    <property type="entry name" value="PRTase-like"/>
    <property type="match status" value="1"/>
</dbReference>
<accession>A0A1F8EJA8</accession>
<name>A0A1F8EJA8_9BACT</name>
<keyword evidence="2" id="KW-0808">Transferase</keyword>
<dbReference type="InterPro" id="IPR029057">
    <property type="entry name" value="PRTase-like"/>
</dbReference>